<keyword evidence="6" id="KW-1185">Reference proteome</keyword>
<dbReference type="OrthoDB" id="324779at2759"/>
<dbReference type="Proteomes" id="UP000187209">
    <property type="component" value="Unassembled WGS sequence"/>
</dbReference>
<dbReference type="InterPro" id="IPR004854">
    <property type="entry name" value="Ufd1-like"/>
</dbReference>
<evidence type="ECO:0000313" key="6">
    <source>
        <dbReference type="Proteomes" id="UP000187209"/>
    </source>
</evidence>
<reference evidence="5 6" key="1">
    <citation type="submission" date="2016-11" db="EMBL/GenBank/DDBJ databases">
        <title>The macronuclear genome of Stentor coeruleus: a giant cell with tiny introns.</title>
        <authorList>
            <person name="Slabodnick M."/>
            <person name="Ruby J.G."/>
            <person name="Reiff S.B."/>
            <person name="Swart E.C."/>
            <person name="Gosai S."/>
            <person name="Prabakaran S."/>
            <person name="Witkowska E."/>
            <person name="Larue G.E."/>
            <person name="Fisher S."/>
            <person name="Freeman R.M."/>
            <person name="Gunawardena J."/>
            <person name="Chu W."/>
            <person name="Stover N.A."/>
            <person name="Gregory B.D."/>
            <person name="Nowacki M."/>
            <person name="Derisi J."/>
            <person name="Roy S.W."/>
            <person name="Marshall W.F."/>
            <person name="Sood P."/>
        </authorList>
    </citation>
    <scope>NUCLEOTIDE SEQUENCE [LARGE SCALE GENOMIC DNA]</scope>
    <source>
        <strain evidence="5">WM001</strain>
    </source>
</reference>
<feature type="domain" description="Ubiquitin fusion degradation protein UFD1 N-terminal subdomain 1" evidence="4">
    <location>
        <begin position="17"/>
        <end position="96"/>
    </location>
</feature>
<dbReference type="Gene3D" id="2.40.40.50">
    <property type="entry name" value="Ubiquitin fusion degradation protein UFD1, N-terminal domain"/>
    <property type="match status" value="1"/>
</dbReference>
<protein>
    <recommendedName>
        <fullName evidence="4">Ubiquitin fusion degradation protein UFD1 N-terminal subdomain 1 domain-containing protein</fullName>
    </recommendedName>
</protein>
<sequence>MNDMTHSDKLTFGISQVLPIFMSKNYRASMEYSDKLILPSKILFAIRKSHLPLPPVFSLKYLREDSPPITCGALEFSAPESIIYAPSWMMKRLGKKHTIHGAEAVLELLKPKRKNSLVFPFATKIEIFYDTPLNPEACKKALLRYTVINKGETLSLQLDSKAYKVTVLSLLPKNKCIMWKKDIQVTVLGGFIKNISIERDCINIIPLIETINFSPKTRNKQQSRYHSPSALNSTFSYMNKTCSFDEYIDLYDSDILPWDKEDQFKQDINFLPEIFAGTEIAVKSTDKDHKPAATMGFPYLKSSGKRMTSTAIGTNDNAHNPNRKFSSKFKTNSM</sequence>
<evidence type="ECO:0000256" key="3">
    <source>
        <dbReference type="SAM" id="MobiDB-lite"/>
    </source>
</evidence>
<organism evidence="5 6">
    <name type="scientific">Stentor coeruleus</name>
    <dbReference type="NCBI Taxonomy" id="5963"/>
    <lineage>
        <taxon>Eukaryota</taxon>
        <taxon>Sar</taxon>
        <taxon>Alveolata</taxon>
        <taxon>Ciliophora</taxon>
        <taxon>Postciliodesmatophora</taxon>
        <taxon>Heterotrichea</taxon>
        <taxon>Heterotrichida</taxon>
        <taxon>Stentoridae</taxon>
        <taxon>Stentor</taxon>
    </lineage>
</organism>
<accession>A0A1R2BGX5</accession>
<proteinExistence type="inferred from homology"/>
<feature type="region of interest" description="Disordered" evidence="3">
    <location>
        <begin position="311"/>
        <end position="334"/>
    </location>
</feature>
<dbReference type="GO" id="GO:0034098">
    <property type="term" value="C:VCP-NPL4-UFD1 AAA ATPase complex"/>
    <property type="evidence" value="ECO:0007669"/>
    <property type="project" value="TreeGrafter"/>
</dbReference>
<dbReference type="PANTHER" id="PTHR12555">
    <property type="entry name" value="UBIQUITIN FUSION DEGRADATON PROTEIN 1"/>
    <property type="match status" value="1"/>
</dbReference>
<evidence type="ECO:0000259" key="4">
    <source>
        <dbReference type="Pfam" id="PF03152"/>
    </source>
</evidence>
<evidence type="ECO:0000313" key="5">
    <source>
        <dbReference type="EMBL" id="OMJ75989.1"/>
    </source>
</evidence>
<dbReference type="EMBL" id="MPUH01000658">
    <property type="protein sequence ID" value="OMJ75989.1"/>
    <property type="molecule type" value="Genomic_DNA"/>
</dbReference>
<feature type="compositionally biased region" description="Polar residues" evidence="3">
    <location>
        <begin position="311"/>
        <end position="320"/>
    </location>
</feature>
<evidence type="ECO:0000256" key="1">
    <source>
        <dbReference type="ARBA" id="ARBA00006043"/>
    </source>
</evidence>
<dbReference type="InterPro" id="IPR042299">
    <property type="entry name" value="Ufd1-like_Nn"/>
</dbReference>
<dbReference type="GO" id="GO:0036503">
    <property type="term" value="P:ERAD pathway"/>
    <property type="evidence" value="ECO:0007669"/>
    <property type="project" value="TreeGrafter"/>
</dbReference>
<comment type="caution">
    <text evidence="5">The sequence shown here is derived from an EMBL/GenBank/DDBJ whole genome shotgun (WGS) entry which is preliminary data.</text>
</comment>
<dbReference type="GO" id="GO:0006511">
    <property type="term" value="P:ubiquitin-dependent protein catabolic process"/>
    <property type="evidence" value="ECO:0007669"/>
    <property type="project" value="InterPro"/>
</dbReference>
<dbReference type="PANTHER" id="PTHR12555:SF13">
    <property type="entry name" value="UBIQUITIN RECOGNITION FACTOR IN ER-ASSOCIATED DEGRADATION PROTEIN 1"/>
    <property type="match status" value="1"/>
</dbReference>
<dbReference type="InterPro" id="IPR055417">
    <property type="entry name" value="UFD1_N1"/>
</dbReference>
<dbReference type="Pfam" id="PF03152">
    <property type="entry name" value="UFD1_N1"/>
    <property type="match status" value="1"/>
</dbReference>
<evidence type="ECO:0000256" key="2">
    <source>
        <dbReference type="ARBA" id="ARBA00022786"/>
    </source>
</evidence>
<keyword evidence="2" id="KW-0833">Ubl conjugation pathway</keyword>
<comment type="similarity">
    <text evidence="1">Belongs to the UFD1 family.</text>
</comment>
<gene>
    <name evidence="5" type="ORF">SteCoe_24751</name>
</gene>
<dbReference type="GO" id="GO:0031593">
    <property type="term" value="F:polyubiquitin modification-dependent protein binding"/>
    <property type="evidence" value="ECO:0007669"/>
    <property type="project" value="TreeGrafter"/>
</dbReference>
<name>A0A1R2BGX5_9CILI</name>
<dbReference type="AlphaFoldDB" id="A0A1R2BGX5"/>